<evidence type="ECO:0000259" key="1">
    <source>
        <dbReference type="Pfam" id="PF17680"/>
    </source>
</evidence>
<keyword evidence="3" id="KW-1185">Reference proteome</keyword>
<dbReference type="InterPro" id="IPR041215">
    <property type="entry name" value="FlgO_dom"/>
</dbReference>
<feature type="domain" description="FlgO" evidence="1">
    <location>
        <begin position="48"/>
        <end position="174"/>
    </location>
</feature>
<protein>
    <recommendedName>
        <fullName evidence="1">FlgO domain-containing protein</fullName>
    </recommendedName>
</protein>
<dbReference type="Pfam" id="PF17680">
    <property type="entry name" value="FlgO"/>
    <property type="match status" value="1"/>
</dbReference>
<organism evidence="2 3">
    <name type="scientific">Simplicispira suum</name>
    <dbReference type="NCBI Taxonomy" id="2109915"/>
    <lineage>
        <taxon>Bacteria</taxon>
        <taxon>Pseudomonadati</taxon>
        <taxon>Pseudomonadota</taxon>
        <taxon>Betaproteobacteria</taxon>
        <taxon>Burkholderiales</taxon>
        <taxon>Comamonadaceae</taxon>
        <taxon>Simplicispira</taxon>
    </lineage>
</organism>
<dbReference type="KEGG" id="simp:C6571_12855"/>
<evidence type="ECO:0000313" key="2">
    <source>
        <dbReference type="EMBL" id="AVO43257.1"/>
    </source>
</evidence>
<dbReference type="EMBL" id="CP027669">
    <property type="protein sequence ID" value="AVO43257.1"/>
    <property type="molecule type" value="Genomic_DNA"/>
</dbReference>
<dbReference type="OrthoDB" id="8479562at2"/>
<evidence type="ECO:0000313" key="3">
    <source>
        <dbReference type="Proteomes" id="UP000239326"/>
    </source>
</evidence>
<proteinExistence type="predicted"/>
<accession>A0A2S0N5F6</accession>
<dbReference type="Proteomes" id="UP000239326">
    <property type="component" value="Chromosome"/>
</dbReference>
<reference evidence="2 3" key="1">
    <citation type="submission" date="2018-03" db="EMBL/GenBank/DDBJ databases">
        <title>Genome sequencing of Simplicispira sp.</title>
        <authorList>
            <person name="Kim S.-J."/>
            <person name="Heo J."/>
            <person name="Kwon S.-W."/>
        </authorList>
    </citation>
    <scope>NUCLEOTIDE SEQUENCE [LARGE SCALE GENOMIC DNA]</scope>
    <source>
        <strain evidence="2 3">SC1-8</strain>
    </source>
</reference>
<gene>
    <name evidence="2" type="ORF">C6571_12855</name>
</gene>
<sequence>MAPRSLAALALAVLAAGALTGCAGYYYGDKYGPTLALSPHADMVGSSYAAADALLQNAPLDARAPVLVTTLVDLDHLGASSRFGRVVSEQMAGRLTQRGLPVPELRLRESVALVPHEGALLLSRELREVSRAHAAQAVVVGTYAVSSRQVFVSLKLVRPEGNLTIAAHDYALVLDEELRSLLGLR</sequence>
<dbReference type="AlphaFoldDB" id="A0A2S0N5F6"/>
<dbReference type="PROSITE" id="PS51257">
    <property type="entry name" value="PROKAR_LIPOPROTEIN"/>
    <property type="match status" value="1"/>
</dbReference>
<name>A0A2S0N5F6_9BURK</name>